<gene>
    <name evidence="3" type="ORF">TWF718_007069</name>
</gene>
<reference evidence="3 4" key="1">
    <citation type="submission" date="2019-10" db="EMBL/GenBank/DDBJ databases">
        <authorList>
            <person name="Palmer J.M."/>
        </authorList>
    </citation>
    <scope>NUCLEOTIDE SEQUENCE [LARGE SCALE GENOMIC DNA]</scope>
    <source>
        <strain evidence="3 4">TWF718</strain>
    </source>
</reference>
<organism evidence="3 4">
    <name type="scientific">Orbilia javanica</name>
    <dbReference type="NCBI Taxonomy" id="47235"/>
    <lineage>
        <taxon>Eukaryota</taxon>
        <taxon>Fungi</taxon>
        <taxon>Dikarya</taxon>
        <taxon>Ascomycota</taxon>
        <taxon>Pezizomycotina</taxon>
        <taxon>Orbiliomycetes</taxon>
        <taxon>Orbiliales</taxon>
        <taxon>Orbiliaceae</taxon>
        <taxon>Orbilia</taxon>
    </lineage>
</organism>
<name>A0AAN8MR25_9PEZI</name>
<feature type="transmembrane region" description="Helical" evidence="2">
    <location>
        <begin position="197"/>
        <end position="221"/>
    </location>
</feature>
<feature type="region of interest" description="Disordered" evidence="1">
    <location>
        <begin position="222"/>
        <end position="261"/>
    </location>
</feature>
<dbReference type="EMBL" id="JAVHNR010000004">
    <property type="protein sequence ID" value="KAK6345140.1"/>
    <property type="molecule type" value="Genomic_DNA"/>
</dbReference>
<feature type="region of interest" description="Disordered" evidence="1">
    <location>
        <begin position="154"/>
        <end position="180"/>
    </location>
</feature>
<feature type="region of interest" description="Disordered" evidence="1">
    <location>
        <begin position="1"/>
        <end position="85"/>
    </location>
</feature>
<keyword evidence="2" id="KW-0812">Transmembrane</keyword>
<evidence type="ECO:0000256" key="2">
    <source>
        <dbReference type="SAM" id="Phobius"/>
    </source>
</evidence>
<proteinExistence type="predicted"/>
<protein>
    <submittedName>
        <fullName evidence="3">Uncharacterized protein</fullName>
    </submittedName>
</protein>
<dbReference type="AlphaFoldDB" id="A0AAN8MR25"/>
<accession>A0AAN8MR25</accession>
<feature type="compositionally biased region" description="Polar residues" evidence="1">
    <location>
        <begin position="14"/>
        <end position="26"/>
    </location>
</feature>
<evidence type="ECO:0000313" key="3">
    <source>
        <dbReference type="EMBL" id="KAK6345140.1"/>
    </source>
</evidence>
<keyword evidence="2" id="KW-0472">Membrane</keyword>
<keyword evidence="2" id="KW-1133">Transmembrane helix</keyword>
<feature type="compositionally biased region" description="Low complexity" evidence="1">
    <location>
        <begin position="232"/>
        <end position="243"/>
    </location>
</feature>
<sequence length="411" mass="42911">MEVNHEAMNREGNAATSTPARPTEPSNAMEHDPSSAPQIVDPLNPPMSFRSGAVPDHYESYPEVMPPQGLGPPSAYPQSAQTVSPLQPGGSYDRYAISPPPVGQNQPLMQNAQYGQAPMGNEAEKTYYQPTYGVNQPPPPTPYSNANTLIPDQQTATPSYDKATGAGAGATLPPPAGYNPPTGGGEKKILGMKKKTFWIVLIILIILILGGVGGAVGGVLASKNKDNDKSDNNNNPGTDRGNGTNSGGGGNNGDDDGTYTPFALTTGRRVLTLQYSESRGSCNNPQNLGGSGIIDCYSSSQYVVRIDGSVQDGYRLSSVDVQGSTFSNIPGTPPTTSDPSQVGSGWTFEVSFTQGGSCATDRLTRYVFGLEDNIYAIGEAFSLRQACSKATGETFAAGTSCTCVGISTTAE</sequence>
<feature type="compositionally biased region" description="Polar residues" evidence="1">
    <location>
        <begin position="76"/>
        <end position="85"/>
    </location>
</feature>
<dbReference type="Proteomes" id="UP001313282">
    <property type="component" value="Unassembled WGS sequence"/>
</dbReference>
<evidence type="ECO:0000256" key="1">
    <source>
        <dbReference type="SAM" id="MobiDB-lite"/>
    </source>
</evidence>
<keyword evidence="4" id="KW-1185">Reference proteome</keyword>
<evidence type="ECO:0000313" key="4">
    <source>
        <dbReference type="Proteomes" id="UP001313282"/>
    </source>
</evidence>
<comment type="caution">
    <text evidence="3">The sequence shown here is derived from an EMBL/GenBank/DDBJ whole genome shotgun (WGS) entry which is preliminary data.</text>
</comment>